<evidence type="ECO:0000313" key="2">
    <source>
        <dbReference type="EMBL" id="RNA07143.1"/>
    </source>
</evidence>
<organism evidence="2 3">
    <name type="scientific">Brachionus plicatilis</name>
    <name type="common">Marine rotifer</name>
    <name type="synonym">Brachionus muelleri</name>
    <dbReference type="NCBI Taxonomy" id="10195"/>
    <lineage>
        <taxon>Eukaryota</taxon>
        <taxon>Metazoa</taxon>
        <taxon>Spiralia</taxon>
        <taxon>Gnathifera</taxon>
        <taxon>Rotifera</taxon>
        <taxon>Eurotatoria</taxon>
        <taxon>Monogononta</taxon>
        <taxon>Pseudotrocha</taxon>
        <taxon>Ploima</taxon>
        <taxon>Brachionidae</taxon>
        <taxon>Brachionus</taxon>
    </lineage>
</organism>
<proteinExistence type="predicted"/>
<comment type="caution">
    <text evidence="2">The sequence shown here is derived from an EMBL/GenBank/DDBJ whole genome shotgun (WGS) entry which is preliminary data.</text>
</comment>
<reference evidence="2 3" key="1">
    <citation type="journal article" date="2018" name="Sci. Rep.">
        <title>Genomic signatures of local adaptation to the degree of environmental predictability in rotifers.</title>
        <authorList>
            <person name="Franch-Gras L."/>
            <person name="Hahn C."/>
            <person name="Garcia-Roger E.M."/>
            <person name="Carmona M.J."/>
            <person name="Serra M."/>
            <person name="Gomez A."/>
        </authorList>
    </citation>
    <scope>NUCLEOTIDE SEQUENCE [LARGE SCALE GENOMIC DNA]</scope>
    <source>
        <strain evidence="2">HYR1</strain>
    </source>
</reference>
<keyword evidence="3" id="KW-1185">Reference proteome</keyword>
<sequence length="129" mass="15474">MGQNRRFHRTNYAIVRYRDTSVHPQVVRHFNNKGIPHTNIRFEINRRPTEAHHVLQSVSATPRVAKHLAEFDRIRIELETQRQQEQQPLAQLDQQLEEQQRQLQELRQKLEESNRQNTVLQDQLSNSHN</sequence>
<gene>
    <name evidence="2" type="ORF">BpHYR1_041699</name>
</gene>
<name>A0A3M7Q707_BRAPC</name>
<evidence type="ECO:0000256" key="1">
    <source>
        <dbReference type="SAM" id="MobiDB-lite"/>
    </source>
</evidence>
<feature type="region of interest" description="Disordered" evidence="1">
    <location>
        <begin position="110"/>
        <end position="129"/>
    </location>
</feature>
<protein>
    <submittedName>
        <fullName evidence="2">Uncharacterized protein</fullName>
    </submittedName>
</protein>
<dbReference type="AlphaFoldDB" id="A0A3M7Q707"/>
<dbReference type="EMBL" id="REGN01007139">
    <property type="protein sequence ID" value="RNA07143.1"/>
    <property type="molecule type" value="Genomic_DNA"/>
</dbReference>
<evidence type="ECO:0000313" key="3">
    <source>
        <dbReference type="Proteomes" id="UP000276133"/>
    </source>
</evidence>
<feature type="compositionally biased region" description="Polar residues" evidence="1">
    <location>
        <begin position="115"/>
        <end position="129"/>
    </location>
</feature>
<dbReference type="Proteomes" id="UP000276133">
    <property type="component" value="Unassembled WGS sequence"/>
</dbReference>
<accession>A0A3M7Q707</accession>